<protein>
    <recommendedName>
        <fullName evidence="3">DUF4352 domain-containing protein</fullName>
    </recommendedName>
</protein>
<comment type="caution">
    <text evidence="1">The sequence shown here is derived from an EMBL/GenBank/DDBJ whole genome shotgun (WGS) entry which is preliminary data.</text>
</comment>
<proteinExistence type="predicted"/>
<dbReference type="EMBL" id="PXYT01000011">
    <property type="protein sequence ID" value="PSR30360.1"/>
    <property type="molecule type" value="Genomic_DNA"/>
</dbReference>
<gene>
    <name evidence="1" type="ORF">C7B43_06505</name>
</gene>
<evidence type="ECO:0000313" key="2">
    <source>
        <dbReference type="Proteomes" id="UP000242699"/>
    </source>
</evidence>
<dbReference type="AlphaFoldDB" id="A0A2T2X779"/>
<accession>A0A2T2X779</accession>
<reference evidence="1 2" key="1">
    <citation type="journal article" date="2014" name="BMC Genomics">
        <title>Comparison of environmental and isolate Sulfobacillus genomes reveals diverse carbon, sulfur, nitrogen, and hydrogen metabolisms.</title>
        <authorList>
            <person name="Justice N.B."/>
            <person name="Norman A."/>
            <person name="Brown C.T."/>
            <person name="Singh A."/>
            <person name="Thomas B.C."/>
            <person name="Banfield J.F."/>
        </authorList>
    </citation>
    <scope>NUCLEOTIDE SEQUENCE [LARGE SCALE GENOMIC DNA]</scope>
    <source>
        <strain evidence="1">AMDSBA1</strain>
    </source>
</reference>
<sequence length="112" mass="11971">MVNGQRLNIYLLTLKVENPTSGMIGLALDDVSVQANHRLYSWNDFSLTGLTKSNSLFGYPPTPKDPDGDVTQILPGRPLTGDITVQVPSASQYQLVFNGTSTPTSSGAAFSP</sequence>
<evidence type="ECO:0000313" key="1">
    <source>
        <dbReference type="EMBL" id="PSR30360.1"/>
    </source>
</evidence>
<name>A0A2T2X779_9FIRM</name>
<evidence type="ECO:0008006" key="3">
    <source>
        <dbReference type="Google" id="ProtNLM"/>
    </source>
</evidence>
<dbReference type="Proteomes" id="UP000242699">
    <property type="component" value="Unassembled WGS sequence"/>
</dbReference>
<organism evidence="1 2">
    <name type="scientific">Sulfobacillus benefaciens</name>
    <dbReference type="NCBI Taxonomy" id="453960"/>
    <lineage>
        <taxon>Bacteria</taxon>
        <taxon>Bacillati</taxon>
        <taxon>Bacillota</taxon>
        <taxon>Clostridia</taxon>
        <taxon>Eubacteriales</taxon>
        <taxon>Clostridiales Family XVII. Incertae Sedis</taxon>
        <taxon>Sulfobacillus</taxon>
    </lineage>
</organism>